<evidence type="ECO:0000313" key="2">
    <source>
        <dbReference type="EMBL" id="CAG6546504.1"/>
    </source>
</evidence>
<proteinExistence type="predicted"/>
<protein>
    <submittedName>
        <fullName evidence="2">(northern house mosquito) hypothetical protein</fullName>
    </submittedName>
</protein>
<dbReference type="AlphaFoldDB" id="A0A8D8MZI2"/>
<evidence type="ECO:0000256" key="1">
    <source>
        <dbReference type="SAM" id="MobiDB-lite"/>
    </source>
</evidence>
<sequence>MIVTFGSISTILTGSSENFRSVPRRPHSGSLPFFTLNSFGRNPDRFRLARGHSTPREVLATHGRHGDPNPVREGAVRRRKILTPGAQAKPKNSFTRKRAAQKNTAPKPRRIRPLPARTHDDTRSDSGGTRFR</sequence>
<dbReference type="EMBL" id="HBUE01234721">
    <property type="protein sequence ID" value="CAG6546504.1"/>
    <property type="molecule type" value="Transcribed_RNA"/>
</dbReference>
<name>A0A8D8MZI2_CULPI</name>
<dbReference type="EMBL" id="HBUE01341622">
    <property type="protein sequence ID" value="CAG6598687.1"/>
    <property type="molecule type" value="Transcribed_RNA"/>
</dbReference>
<reference evidence="2" key="1">
    <citation type="submission" date="2021-05" db="EMBL/GenBank/DDBJ databases">
        <authorList>
            <person name="Alioto T."/>
            <person name="Alioto T."/>
            <person name="Gomez Garrido J."/>
        </authorList>
    </citation>
    <scope>NUCLEOTIDE SEQUENCE</scope>
</reference>
<organism evidence="2">
    <name type="scientific">Culex pipiens</name>
    <name type="common">House mosquito</name>
    <dbReference type="NCBI Taxonomy" id="7175"/>
    <lineage>
        <taxon>Eukaryota</taxon>
        <taxon>Metazoa</taxon>
        <taxon>Ecdysozoa</taxon>
        <taxon>Arthropoda</taxon>
        <taxon>Hexapoda</taxon>
        <taxon>Insecta</taxon>
        <taxon>Pterygota</taxon>
        <taxon>Neoptera</taxon>
        <taxon>Endopterygota</taxon>
        <taxon>Diptera</taxon>
        <taxon>Nematocera</taxon>
        <taxon>Culicoidea</taxon>
        <taxon>Culicidae</taxon>
        <taxon>Culicinae</taxon>
        <taxon>Culicini</taxon>
        <taxon>Culex</taxon>
        <taxon>Culex</taxon>
    </lineage>
</organism>
<accession>A0A8D8MZI2</accession>
<feature type="region of interest" description="Disordered" evidence="1">
    <location>
        <begin position="53"/>
        <end position="132"/>
    </location>
</feature>